<proteinExistence type="predicted"/>
<feature type="transmembrane region" description="Helical" evidence="1">
    <location>
        <begin position="37"/>
        <end position="61"/>
    </location>
</feature>
<feature type="transmembrane region" description="Helical" evidence="1">
    <location>
        <begin position="6"/>
        <end position="25"/>
    </location>
</feature>
<gene>
    <name evidence="2" type="ORF">EDM57_10900</name>
</gene>
<dbReference type="EMBL" id="RHHS01000027">
    <property type="protein sequence ID" value="RNB56827.1"/>
    <property type="molecule type" value="Genomic_DNA"/>
</dbReference>
<keyword evidence="1" id="KW-1133">Transmembrane helix</keyword>
<evidence type="ECO:0000256" key="1">
    <source>
        <dbReference type="SAM" id="Phobius"/>
    </source>
</evidence>
<accession>A0A3M8B1H4</accession>
<evidence type="ECO:0000313" key="3">
    <source>
        <dbReference type="Proteomes" id="UP000268829"/>
    </source>
</evidence>
<dbReference type="OrthoDB" id="2475379at2"/>
<dbReference type="RefSeq" id="WP_122904791.1">
    <property type="nucleotide sequence ID" value="NZ_RHHS01000027.1"/>
</dbReference>
<name>A0A3M8B1H4_9BACL</name>
<reference evidence="2 3" key="1">
    <citation type="submission" date="2018-10" db="EMBL/GenBank/DDBJ databases">
        <title>Phylogenomics of Brevibacillus.</title>
        <authorList>
            <person name="Dunlap C."/>
        </authorList>
    </citation>
    <scope>NUCLEOTIDE SEQUENCE [LARGE SCALE GENOMIC DNA]</scope>
    <source>
        <strain evidence="2 3">DSM 100115</strain>
    </source>
</reference>
<keyword evidence="1" id="KW-0812">Transmembrane</keyword>
<sequence>MQQLTNILFIFSSAITLIFAVRAIIQYKGADDNRKKTMIHAFLVSLVFTGILIAFVSMMMIESA</sequence>
<dbReference type="AlphaFoldDB" id="A0A3M8B1H4"/>
<organism evidence="2 3">
    <name type="scientific">Brevibacillus gelatini</name>
    <dbReference type="NCBI Taxonomy" id="1655277"/>
    <lineage>
        <taxon>Bacteria</taxon>
        <taxon>Bacillati</taxon>
        <taxon>Bacillota</taxon>
        <taxon>Bacilli</taxon>
        <taxon>Bacillales</taxon>
        <taxon>Paenibacillaceae</taxon>
        <taxon>Brevibacillus</taxon>
    </lineage>
</organism>
<dbReference type="Proteomes" id="UP000268829">
    <property type="component" value="Unassembled WGS sequence"/>
</dbReference>
<keyword evidence="3" id="KW-1185">Reference proteome</keyword>
<keyword evidence="1" id="KW-0472">Membrane</keyword>
<evidence type="ECO:0000313" key="2">
    <source>
        <dbReference type="EMBL" id="RNB56827.1"/>
    </source>
</evidence>
<comment type="caution">
    <text evidence="2">The sequence shown here is derived from an EMBL/GenBank/DDBJ whole genome shotgun (WGS) entry which is preliminary data.</text>
</comment>
<protein>
    <submittedName>
        <fullName evidence="2">Uncharacterized protein</fullName>
    </submittedName>
</protein>